<dbReference type="InterPro" id="IPR029069">
    <property type="entry name" value="HotDog_dom_sf"/>
</dbReference>
<sequence length="321" mass="36192">MPEHQYRAPTPEEAVEQLVGMLDLEELSVTEETAHPEDRFLGPVFEQAFWRVFGGQVLAQSAAAAMRTVEPGRAIHSVHGYFLRPGDATEPIEIGVERLRDGGSFSARRSQAYQGGRPILSMIASFQKPSPGLEHQLPTLDGIPAPEELPSPQELVGHVKHPVMQEWGYGRPFEIRHIDKPLYLESDKSPRPSNGVWMRAKAPLPNDPNIHRAAMLYASDYTLLEPILRQHSLYWAKPGMKIASLDHAMWWHRDARADDWLLYLQDSPSAQNARGLSMGYIYDRSGNHVATVAQEGMVRAPEGIRPKIRETIQRSVMRTKR</sequence>
<dbReference type="Gene3D" id="2.40.160.210">
    <property type="entry name" value="Acyl-CoA thioesterase, double hotdog domain"/>
    <property type="match status" value="1"/>
</dbReference>
<reference evidence="5" key="2">
    <citation type="submission" date="2020-09" db="EMBL/GenBank/DDBJ databases">
        <authorList>
            <person name="Sun Q."/>
            <person name="Zhou Y."/>
        </authorList>
    </citation>
    <scope>NUCLEOTIDE SEQUENCE</scope>
    <source>
        <strain evidence="5">CGMCC 1.15388</strain>
    </source>
</reference>
<evidence type="ECO:0000256" key="1">
    <source>
        <dbReference type="ARBA" id="ARBA00006538"/>
    </source>
</evidence>
<dbReference type="GO" id="GO:0009062">
    <property type="term" value="P:fatty acid catabolic process"/>
    <property type="evidence" value="ECO:0007669"/>
    <property type="project" value="TreeGrafter"/>
</dbReference>
<keyword evidence="6" id="KW-1185">Reference proteome</keyword>
<dbReference type="CDD" id="cd03444">
    <property type="entry name" value="Thioesterase_II_repeat1"/>
    <property type="match status" value="1"/>
</dbReference>
<comment type="similarity">
    <text evidence="1">Belongs to the C/M/P thioester hydrolase family.</text>
</comment>
<dbReference type="AlphaFoldDB" id="A0A917EQR0"/>
<evidence type="ECO:0000259" key="4">
    <source>
        <dbReference type="Pfam" id="PF13622"/>
    </source>
</evidence>
<evidence type="ECO:0000313" key="6">
    <source>
        <dbReference type="Proteomes" id="UP000633136"/>
    </source>
</evidence>
<dbReference type="CDD" id="cd03445">
    <property type="entry name" value="Thioesterase_II_repeat2"/>
    <property type="match status" value="1"/>
</dbReference>
<dbReference type="Pfam" id="PF02551">
    <property type="entry name" value="Acyl_CoA_thio"/>
    <property type="match status" value="1"/>
</dbReference>
<protein>
    <submittedName>
        <fullName evidence="5">Acyl-CoA thioesterase II</fullName>
    </submittedName>
</protein>
<gene>
    <name evidence="5" type="ORF">GCM10011401_19660</name>
</gene>
<comment type="caution">
    <text evidence="5">The sequence shown here is derived from an EMBL/GenBank/DDBJ whole genome shotgun (WGS) entry which is preliminary data.</text>
</comment>
<dbReference type="InterPro" id="IPR025652">
    <property type="entry name" value="TesB_C"/>
</dbReference>
<dbReference type="GO" id="GO:0006637">
    <property type="term" value="P:acyl-CoA metabolic process"/>
    <property type="evidence" value="ECO:0007669"/>
    <property type="project" value="InterPro"/>
</dbReference>
<dbReference type="Pfam" id="PF13622">
    <property type="entry name" value="4HBT_3"/>
    <property type="match status" value="1"/>
</dbReference>
<dbReference type="PANTHER" id="PTHR11066">
    <property type="entry name" value="ACYL-COA THIOESTERASE"/>
    <property type="match status" value="1"/>
</dbReference>
<evidence type="ECO:0000256" key="2">
    <source>
        <dbReference type="ARBA" id="ARBA00022801"/>
    </source>
</evidence>
<keyword evidence="2" id="KW-0378">Hydrolase</keyword>
<proteinExistence type="inferred from homology"/>
<dbReference type="RefSeq" id="WP_188685214.1">
    <property type="nucleotide sequence ID" value="NZ_BMIS01000008.1"/>
</dbReference>
<reference evidence="5" key="1">
    <citation type="journal article" date="2014" name="Int. J. Syst. Evol. Microbiol.">
        <title>Complete genome sequence of Corynebacterium casei LMG S-19264T (=DSM 44701T), isolated from a smear-ripened cheese.</title>
        <authorList>
            <consortium name="US DOE Joint Genome Institute (JGI-PGF)"/>
            <person name="Walter F."/>
            <person name="Albersmeier A."/>
            <person name="Kalinowski J."/>
            <person name="Ruckert C."/>
        </authorList>
    </citation>
    <scope>NUCLEOTIDE SEQUENCE</scope>
    <source>
        <strain evidence="5">CGMCC 1.15388</strain>
    </source>
</reference>
<feature type="domain" description="Acyl-CoA thioesterase-like N-terminal HotDog" evidence="4">
    <location>
        <begin position="51"/>
        <end position="127"/>
    </location>
</feature>
<dbReference type="Proteomes" id="UP000633136">
    <property type="component" value="Unassembled WGS sequence"/>
</dbReference>
<name>A0A917EQR0_9MICC</name>
<feature type="domain" description="Acyl-CoA thioesterase 2 C-terminal" evidence="3">
    <location>
        <begin position="194"/>
        <end position="297"/>
    </location>
</feature>
<evidence type="ECO:0000259" key="3">
    <source>
        <dbReference type="Pfam" id="PF02551"/>
    </source>
</evidence>
<dbReference type="InterPro" id="IPR003703">
    <property type="entry name" value="Acyl_CoA_thio"/>
</dbReference>
<dbReference type="InterPro" id="IPR049449">
    <property type="entry name" value="TesB_ACOT8-like_N"/>
</dbReference>
<dbReference type="GO" id="GO:0047617">
    <property type="term" value="F:fatty acyl-CoA hydrolase activity"/>
    <property type="evidence" value="ECO:0007669"/>
    <property type="project" value="InterPro"/>
</dbReference>
<dbReference type="EMBL" id="BMIS01000008">
    <property type="protein sequence ID" value="GGE72674.1"/>
    <property type="molecule type" value="Genomic_DNA"/>
</dbReference>
<dbReference type="InterPro" id="IPR042171">
    <property type="entry name" value="Acyl-CoA_hotdog"/>
</dbReference>
<organism evidence="5 6">
    <name type="scientific">Nesterenkonia cremea</name>
    <dbReference type="NCBI Taxonomy" id="1882340"/>
    <lineage>
        <taxon>Bacteria</taxon>
        <taxon>Bacillati</taxon>
        <taxon>Actinomycetota</taxon>
        <taxon>Actinomycetes</taxon>
        <taxon>Micrococcales</taxon>
        <taxon>Micrococcaceae</taxon>
        <taxon>Nesterenkonia</taxon>
    </lineage>
</organism>
<accession>A0A917EQR0</accession>
<dbReference type="SUPFAM" id="SSF54637">
    <property type="entry name" value="Thioesterase/thiol ester dehydrase-isomerase"/>
    <property type="match status" value="2"/>
</dbReference>
<dbReference type="PANTHER" id="PTHR11066:SF34">
    <property type="entry name" value="ACYL-COENZYME A THIOESTERASE 8"/>
    <property type="match status" value="1"/>
</dbReference>
<evidence type="ECO:0000313" key="5">
    <source>
        <dbReference type="EMBL" id="GGE72674.1"/>
    </source>
</evidence>